<evidence type="ECO:0000313" key="2">
    <source>
        <dbReference type="EMBL" id="KAJ1165725.1"/>
    </source>
</evidence>
<protein>
    <submittedName>
        <fullName evidence="2">Uncharacterized protein</fullName>
    </submittedName>
</protein>
<accession>A0AAV7SNS9</accession>
<dbReference type="AlphaFoldDB" id="A0AAV7SNS9"/>
<evidence type="ECO:0000313" key="3">
    <source>
        <dbReference type="Proteomes" id="UP001066276"/>
    </source>
</evidence>
<keyword evidence="3" id="KW-1185">Reference proteome</keyword>
<comment type="caution">
    <text evidence="2">The sequence shown here is derived from an EMBL/GenBank/DDBJ whole genome shotgun (WGS) entry which is preliminary data.</text>
</comment>
<dbReference type="Proteomes" id="UP001066276">
    <property type="component" value="Chromosome 4_2"/>
</dbReference>
<evidence type="ECO:0000256" key="1">
    <source>
        <dbReference type="SAM" id="MobiDB-lite"/>
    </source>
</evidence>
<feature type="compositionally biased region" description="Polar residues" evidence="1">
    <location>
        <begin position="154"/>
        <end position="166"/>
    </location>
</feature>
<feature type="region of interest" description="Disordered" evidence="1">
    <location>
        <begin position="36"/>
        <end position="172"/>
    </location>
</feature>
<sequence length="318" mass="32868">MTGSRNVSLGSLFVEISFIFRGPAYLHRGSDPPRVLQPPLVCSRSNPPGPGSRGTASVSPAPIPPLGTAAGRASSPQERGRSRVHGPSLTPGPRSIRTEETSSRLGISPTSPGPPRKCAAGSRPPGASLLTADTFRLTSAHKGPGPRIAGPASAASSTERPPQQGSLPPRVRPSAAVPAAILNFSSQPRLVLLRLKYAVGGSRGDLWGPGADGHPQGSASSVNSGSFVGRMTEGSRALLECDRHLDARSHAPREILVWTAVPLLAPSLLSAAVPTAATAVGQEPAVLAVLWQSDIRQWDCQGPSGRTAKVGMVVLRPL</sequence>
<reference evidence="2" key="1">
    <citation type="journal article" date="2022" name="bioRxiv">
        <title>Sequencing and chromosome-scale assembly of the giantPleurodeles waltlgenome.</title>
        <authorList>
            <person name="Brown T."/>
            <person name="Elewa A."/>
            <person name="Iarovenko S."/>
            <person name="Subramanian E."/>
            <person name="Araus A.J."/>
            <person name="Petzold A."/>
            <person name="Susuki M."/>
            <person name="Suzuki K.-i.T."/>
            <person name="Hayashi T."/>
            <person name="Toyoda A."/>
            <person name="Oliveira C."/>
            <person name="Osipova E."/>
            <person name="Leigh N.D."/>
            <person name="Simon A."/>
            <person name="Yun M.H."/>
        </authorList>
    </citation>
    <scope>NUCLEOTIDE SEQUENCE</scope>
    <source>
        <strain evidence="2">20211129_DDA</strain>
        <tissue evidence="2">Liver</tissue>
    </source>
</reference>
<organism evidence="2 3">
    <name type="scientific">Pleurodeles waltl</name>
    <name type="common">Iberian ribbed newt</name>
    <dbReference type="NCBI Taxonomy" id="8319"/>
    <lineage>
        <taxon>Eukaryota</taxon>
        <taxon>Metazoa</taxon>
        <taxon>Chordata</taxon>
        <taxon>Craniata</taxon>
        <taxon>Vertebrata</taxon>
        <taxon>Euteleostomi</taxon>
        <taxon>Amphibia</taxon>
        <taxon>Batrachia</taxon>
        <taxon>Caudata</taxon>
        <taxon>Salamandroidea</taxon>
        <taxon>Salamandridae</taxon>
        <taxon>Pleurodelinae</taxon>
        <taxon>Pleurodeles</taxon>
    </lineage>
</organism>
<dbReference type="EMBL" id="JANPWB010000008">
    <property type="protein sequence ID" value="KAJ1165725.1"/>
    <property type="molecule type" value="Genomic_DNA"/>
</dbReference>
<name>A0AAV7SNS9_PLEWA</name>
<proteinExistence type="predicted"/>
<gene>
    <name evidence="2" type="ORF">NDU88_006142</name>
</gene>